<reference evidence="1" key="1">
    <citation type="journal article" date="2022" name="bioRxiv">
        <title>Sequencing and chromosome-scale assembly of the giantPleurodeles waltlgenome.</title>
        <authorList>
            <person name="Brown T."/>
            <person name="Elewa A."/>
            <person name="Iarovenko S."/>
            <person name="Subramanian E."/>
            <person name="Araus A.J."/>
            <person name="Petzold A."/>
            <person name="Susuki M."/>
            <person name="Suzuki K.-i.T."/>
            <person name="Hayashi T."/>
            <person name="Toyoda A."/>
            <person name="Oliveira C."/>
            <person name="Osipova E."/>
            <person name="Leigh N.D."/>
            <person name="Simon A."/>
            <person name="Yun M.H."/>
        </authorList>
    </citation>
    <scope>NUCLEOTIDE SEQUENCE</scope>
    <source>
        <strain evidence="1">20211129_DDA</strain>
        <tissue evidence="1">Liver</tissue>
    </source>
</reference>
<dbReference type="Proteomes" id="UP001066276">
    <property type="component" value="Chromosome 5"/>
</dbReference>
<keyword evidence="2" id="KW-1185">Reference proteome</keyword>
<gene>
    <name evidence="1" type="ORF">NDU88_003759</name>
</gene>
<evidence type="ECO:0000313" key="1">
    <source>
        <dbReference type="EMBL" id="KAJ1150972.1"/>
    </source>
</evidence>
<protein>
    <submittedName>
        <fullName evidence="1">Uncharacterized protein</fullName>
    </submittedName>
</protein>
<dbReference type="AlphaFoldDB" id="A0AAV7RE17"/>
<dbReference type="EMBL" id="JANPWB010000009">
    <property type="protein sequence ID" value="KAJ1150972.1"/>
    <property type="molecule type" value="Genomic_DNA"/>
</dbReference>
<name>A0AAV7RE17_PLEWA</name>
<comment type="caution">
    <text evidence="1">The sequence shown here is derived from an EMBL/GenBank/DDBJ whole genome shotgun (WGS) entry which is preliminary data.</text>
</comment>
<evidence type="ECO:0000313" key="2">
    <source>
        <dbReference type="Proteomes" id="UP001066276"/>
    </source>
</evidence>
<accession>A0AAV7RE17</accession>
<sequence length="170" mass="18879">MIYKQNRFSNQENTRCCSCEDSHQDEHLYSCPAYIGSMLNYDAPLYCRQPTRIKSERKTRILDQAVCGPSSLMYVSDTAASGPSSSSRPSLQRLRSRVLFAASHPSFHRLGSQADPRLYPVSPCTPGTGDLLEQKMLIPNVRTEEGSGYMRCSDVASIPALLAIWRGKAA</sequence>
<organism evidence="1 2">
    <name type="scientific">Pleurodeles waltl</name>
    <name type="common">Iberian ribbed newt</name>
    <dbReference type="NCBI Taxonomy" id="8319"/>
    <lineage>
        <taxon>Eukaryota</taxon>
        <taxon>Metazoa</taxon>
        <taxon>Chordata</taxon>
        <taxon>Craniata</taxon>
        <taxon>Vertebrata</taxon>
        <taxon>Euteleostomi</taxon>
        <taxon>Amphibia</taxon>
        <taxon>Batrachia</taxon>
        <taxon>Caudata</taxon>
        <taxon>Salamandroidea</taxon>
        <taxon>Salamandridae</taxon>
        <taxon>Pleurodelinae</taxon>
        <taxon>Pleurodeles</taxon>
    </lineage>
</organism>
<proteinExistence type="predicted"/>